<protein>
    <submittedName>
        <fullName evidence="6">BZ3500_MvSof-1268-A1-R1_Chr1-3g02221 protein</fullName>
    </submittedName>
</protein>
<dbReference type="InterPro" id="IPR012880">
    <property type="entry name" value="Gryzun"/>
</dbReference>
<feature type="domain" description="RRM" evidence="5">
    <location>
        <begin position="639"/>
        <end position="712"/>
    </location>
</feature>
<feature type="compositionally biased region" description="Polar residues" evidence="4">
    <location>
        <begin position="213"/>
        <end position="235"/>
    </location>
</feature>
<dbReference type="GO" id="GO:0010468">
    <property type="term" value="P:regulation of gene expression"/>
    <property type="evidence" value="ECO:0007669"/>
    <property type="project" value="UniProtKB-ARBA"/>
</dbReference>
<feature type="compositionally biased region" description="Basic and acidic residues" evidence="4">
    <location>
        <begin position="794"/>
        <end position="810"/>
    </location>
</feature>
<feature type="compositionally biased region" description="Polar residues" evidence="4">
    <location>
        <begin position="247"/>
        <end position="260"/>
    </location>
</feature>
<name>A0A2X0KGM8_9BASI</name>
<dbReference type="GO" id="GO:0003729">
    <property type="term" value="F:mRNA binding"/>
    <property type="evidence" value="ECO:0007669"/>
    <property type="project" value="UniProtKB-ARBA"/>
</dbReference>
<dbReference type="Pfam" id="PF00076">
    <property type="entry name" value="RRM_1"/>
    <property type="match status" value="3"/>
</dbReference>
<dbReference type="Proteomes" id="UP000249723">
    <property type="component" value="Unassembled WGS sequence"/>
</dbReference>
<evidence type="ECO:0000313" key="7">
    <source>
        <dbReference type="Proteomes" id="UP000249723"/>
    </source>
</evidence>
<feature type="compositionally biased region" description="Basic residues" evidence="4">
    <location>
        <begin position="727"/>
        <end position="737"/>
    </location>
</feature>
<sequence>MSITEVIQPAIYPSFAAAAAASTSGSSSSFRTISKPIAASLSSLSLPLSTSTTIKMPIDPQALKQDFDASVDKMRFATNAPTPGGDIVLGSGSASLQSSPSQAMLMNGGGRASSIPGSMMMNDAMTGGPINANDPSNYGPGGFGGAAASFISPNVPEMQQQPLGAFGPASPFFGAATLPPPPQVGSFGGSPALSSNGFSSPFLGQPGQATFEGHSTPQQQQNQNRRGVAQSTSPYATFGSPAHANGPTPNNGQPGFNATGLNGYGSPSMMGMMSPMMSMTSPQLGAPIANQGGFNSGQPNNFPMMPTANNLASLGHSNLNPTPTGRTVYVGNLPSDASVDELLSLIRFGPIEAVKIIPEKSCAFISFLDQLTAAAFHSDAVLRKLRLHENDLRIGWGKPTVVPAIVAQAVQQSGATRNVYLGNLDESTTEESLRDDLSRFGPIDQVKIVRDKNIAFVHFLSIGTAIKVIQALIAEPEYAGKRVSFGKDRTAYVPRSQQQQAQHNLAAAAMGQMAANYGMYSAFGSPHFPDGVGSQTLGSDPNGVPGNRTIYLGNIHPDSTTEEICNTIRGGILQQVRYIPEKHICFITFVEPQCALAFYQHASYQGLALHNRRLKIGWGKNSGTTPPGIAMVVQSGGSRNVYVGNIEDFERFSEERLRKDFGEYGDIELVNFLREKQCCFVNFTNIANAIKAIEGIKANPEYAGIKISFGKDRCGGLPRSYPSTQSRVRHHHHHHYHPQQAPLPGVGSPSVGAGHDGFDTSAMPHSSGLMLEDGANHGAVCCLLASLTPHPRQFDRGRLRLPTRHPDRQTTRSTESHLSIALCAPPTVMDTYPSEFISHLHPLLFAAGLGPAVPATAPTHPPGPSAAAAPPTNGVAGSTAPSVASPSLSNGDETSLASSDPFVRLVASLRKAFQARKGWGIWDNTRGAHHDFHAVLVDKNVRFPPIKARPVSVPPGTPIPPLHSPISPLSPSSPLFPDGIMAPIWIRKHREMIPAVFILVLRIHEYDYAQDAGPLDAAKAKDDEERPHDTELVKEILDRKRLTSERGIKLAVVLLCSRRLLDDPALDQRLSLIRRQSGLDSRASLFVISPVPQAEVTNFVQSLREELFPAALDYYREHGRRVRRKRARQMPKGGLSDKGWSVRYDYKMAFFSEMRGETEVALKHYEDCYNTLIGMFANSTLLPPRTKRWAEAKVLADCTSVKVAKMHMYLNETSLAVAQLNRHVATFRELSNTWGIGDKTFEFWSWQSKQYRLFGDLVAIGIRNGFRLPLLRPVPSSRVLPPGAPPPPTSVMMPSNALQHPGHYFFLAAGCAIERWERFKAVKTAYEAARDAGAVAPIPEGGKRPPPLAMGPALTHESKVDHADVIIEVRTILASFTEICSLTNVTSRSCVQLYTKAYEFFKAHKTKNMTFYVASQIALTHYEAGNHEMALKFNDRIAKNYRKDRWSGMLDSILQLSLYSAQRIGDWESAIRCCLELMAPSQFLGGQPRIDMICVLSFCIFPTASHITVDERDRYSALALEMMQTRAPASPGKSALSFGPADSAPLCKPNSHRCCLDLADHSPTFSVHCRLAFWRASVDIRDAAPFQLVLEAPTSSRSSAFIFSELVISFTGGVGPIIVSHSGVETPSKSSTEVIRLLDEGDARLEADLCWRDGSTKTFEGVVTANESCELTVSDVVLKTKIGEWDLSFALQPEVPPTTSAEWFLSSTQRVSLSHLQSGVCSVSARKLRLDFSIEHHSPAYVGEVYPVHIEFVNEDEFDIDVYLDILLQPGEDESRRCPPLAAILSDVHIKLTGHCSATPANRILVDEEWSLSFIKGISLGTITPKTRLRKTMHLECVGAVGDRLLDLSVRSIASSLKTPPVAEVPSAPENGIIEPAPPSNNFTELLRSIIIPAVAPLRSAFQVMVHQERKALKPLLDLAPPSEWDAASDVTVVGTIHAAGPWDLEMTSLKLVSERTGGVRVVHSSLTHLDKNVSLDWNASDLFNCLFQLEVASSHTPHASSAPFIEAYWRRRRSAAAVSRTLLPLPPLEPVMLEPAVTLSFPATLRLHELTTMRYKFSNPTNRVTTLSFTVEGAEPGTFTFAGPRKYPSLVLAPDEERTLDMVVVPLVVGPCALPRMRVFHHERVPLAPEDQLNEREARLDPSAPRESARRARELKVVAKTTVHEIKDPAQVLMEEDLRAARGGDRLDDAIGNPPPPPFVVMVLPR</sequence>
<dbReference type="PANTHER" id="PTHR14374:SF0">
    <property type="entry name" value="TRAFFICKING PROTEIN PARTICLE COMPLEX SUBUNIT 11"/>
    <property type="match status" value="1"/>
</dbReference>
<feature type="region of interest" description="Disordered" evidence="4">
    <location>
        <begin position="719"/>
        <end position="741"/>
    </location>
</feature>
<feature type="domain" description="RRM" evidence="5">
    <location>
        <begin position="417"/>
        <end position="498"/>
    </location>
</feature>
<proteinExistence type="predicted"/>
<dbReference type="InterPro" id="IPR035979">
    <property type="entry name" value="RBD_domain_sf"/>
</dbReference>
<keyword evidence="1" id="KW-0677">Repeat</keyword>
<evidence type="ECO:0000256" key="3">
    <source>
        <dbReference type="PROSITE-ProRule" id="PRU00176"/>
    </source>
</evidence>
<dbReference type="Pfam" id="PF11817">
    <property type="entry name" value="Foie-gras_1"/>
    <property type="match status" value="1"/>
</dbReference>
<evidence type="ECO:0000313" key="6">
    <source>
        <dbReference type="EMBL" id="SCZ90758.1"/>
    </source>
</evidence>
<keyword evidence="7" id="KW-1185">Reference proteome</keyword>
<gene>
    <name evidence="6" type="ORF">BZ3500_MVSOF-1268-A1-R1_CHR1-3G02221</name>
</gene>
<dbReference type="STRING" id="289078.A0A2X0KGM8"/>
<dbReference type="OrthoDB" id="6278596at2759"/>
<feature type="compositionally biased region" description="Low complexity" evidence="4">
    <location>
        <begin position="90"/>
        <end position="106"/>
    </location>
</feature>
<feature type="region of interest" description="Disordered" evidence="4">
    <location>
        <begin position="855"/>
        <end position="896"/>
    </location>
</feature>
<accession>A0A2X0KGM8</accession>
<dbReference type="PROSITE" id="PS50102">
    <property type="entry name" value="RRM"/>
    <property type="match status" value="4"/>
</dbReference>
<feature type="region of interest" description="Disordered" evidence="4">
    <location>
        <begin position="182"/>
        <end position="262"/>
    </location>
</feature>
<evidence type="ECO:0000259" key="5">
    <source>
        <dbReference type="PROSITE" id="PS50102"/>
    </source>
</evidence>
<keyword evidence="2 3" id="KW-0694">RNA-binding</keyword>
<feature type="compositionally biased region" description="Polar residues" evidence="4">
    <location>
        <begin position="875"/>
        <end position="896"/>
    </location>
</feature>
<evidence type="ECO:0000256" key="1">
    <source>
        <dbReference type="ARBA" id="ARBA00022737"/>
    </source>
</evidence>
<dbReference type="EMBL" id="FMWP01000014">
    <property type="protein sequence ID" value="SCZ90758.1"/>
    <property type="molecule type" value="Genomic_DNA"/>
</dbReference>
<feature type="region of interest" description="Disordered" evidence="4">
    <location>
        <begin position="81"/>
        <end position="121"/>
    </location>
</feature>
<reference evidence="7" key="1">
    <citation type="submission" date="2016-10" db="EMBL/GenBank/DDBJ databases">
        <authorList>
            <person name="Jeantristanb JTB J.-T."/>
            <person name="Ricardo R."/>
        </authorList>
    </citation>
    <scope>NUCLEOTIDE SEQUENCE [LARGE SCALE GENOMIC DNA]</scope>
</reference>
<dbReference type="Gene3D" id="3.30.70.330">
    <property type="match status" value="4"/>
</dbReference>
<dbReference type="FunFam" id="3.30.70.330:FF:000120">
    <property type="entry name" value="Negative regulator of differentiation 1"/>
    <property type="match status" value="1"/>
</dbReference>
<feature type="domain" description="RRM" evidence="5">
    <location>
        <begin position="548"/>
        <end position="621"/>
    </location>
</feature>
<dbReference type="PANTHER" id="PTHR14374">
    <property type="entry name" value="FOIE GRAS"/>
    <property type="match status" value="1"/>
</dbReference>
<dbReference type="CDD" id="cd12523">
    <property type="entry name" value="RRM2_MRN1"/>
    <property type="match status" value="1"/>
</dbReference>
<evidence type="ECO:0000256" key="2">
    <source>
        <dbReference type="ARBA" id="ARBA00022884"/>
    </source>
</evidence>
<dbReference type="Pfam" id="PF07919">
    <property type="entry name" value="Gryzun"/>
    <property type="match status" value="1"/>
</dbReference>
<dbReference type="InterPro" id="IPR021773">
    <property type="entry name" value="TPC11"/>
</dbReference>
<feature type="domain" description="RRM" evidence="5">
    <location>
        <begin position="326"/>
        <end position="399"/>
    </location>
</feature>
<dbReference type="InterPro" id="IPR000504">
    <property type="entry name" value="RRM_dom"/>
</dbReference>
<dbReference type="GO" id="GO:0005737">
    <property type="term" value="C:cytoplasm"/>
    <property type="evidence" value="ECO:0007669"/>
    <property type="project" value="UniProtKB-ARBA"/>
</dbReference>
<dbReference type="SUPFAM" id="SSF54928">
    <property type="entry name" value="RNA-binding domain, RBD"/>
    <property type="match status" value="2"/>
</dbReference>
<dbReference type="SMART" id="SM00360">
    <property type="entry name" value="RRM"/>
    <property type="match status" value="4"/>
</dbReference>
<dbReference type="InterPro" id="IPR012677">
    <property type="entry name" value="Nucleotide-bd_a/b_plait_sf"/>
</dbReference>
<evidence type="ECO:0000256" key="4">
    <source>
        <dbReference type="SAM" id="MobiDB-lite"/>
    </source>
</evidence>
<dbReference type="FunFam" id="3.30.70.330:FF:000400">
    <property type="entry name" value="Negative regulator of differentiation 1"/>
    <property type="match status" value="1"/>
</dbReference>
<feature type="region of interest" description="Disordered" evidence="4">
    <location>
        <begin position="794"/>
        <end position="817"/>
    </location>
</feature>
<feature type="region of interest" description="Disordered" evidence="4">
    <location>
        <begin position="2132"/>
        <end position="2152"/>
    </location>
</feature>
<organism evidence="6 7">
    <name type="scientific">Microbotryum saponariae</name>
    <dbReference type="NCBI Taxonomy" id="289078"/>
    <lineage>
        <taxon>Eukaryota</taxon>
        <taxon>Fungi</taxon>
        <taxon>Dikarya</taxon>
        <taxon>Basidiomycota</taxon>
        <taxon>Pucciniomycotina</taxon>
        <taxon>Microbotryomycetes</taxon>
        <taxon>Microbotryales</taxon>
        <taxon>Microbotryaceae</taxon>
        <taxon>Microbotryum</taxon>
    </lineage>
</organism>